<dbReference type="EMBL" id="CM045762">
    <property type="protein sequence ID" value="KAI8009447.1"/>
    <property type="molecule type" value="Genomic_DNA"/>
</dbReference>
<proteinExistence type="predicted"/>
<comment type="caution">
    <text evidence="1">The sequence shown here is derived from an EMBL/GenBank/DDBJ whole genome shotgun (WGS) entry which is preliminary data.</text>
</comment>
<gene>
    <name evidence="1" type="ORF">LOK49_LG06G02592</name>
</gene>
<name>A0ACC0H9M4_9ERIC</name>
<dbReference type="Proteomes" id="UP001060215">
    <property type="component" value="Chromosome 5"/>
</dbReference>
<evidence type="ECO:0000313" key="1">
    <source>
        <dbReference type="EMBL" id="KAI8009447.1"/>
    </source>
</evidence>
<sequence length="711" mass="78207">MDITFSTMAVWVHVSNLPLISMTSDVGVLLGNQLGQFLDMEYGDDGIAWGCTLCLRVEINIAKPLRRGLKLAVSGRDSIWVTLTYEKLPNFCFYCGLLGHSVRDYANKILGGEVEVGAPLQYGSWLRAEPFRGRHQKDQQFTPGRRGEAEGSSKMCSEEVEVQQGGQGDFSNHSFVPMTAEHRRSEQATIGKINFRQVQSSSPIIGITSKSAEVVASMGEVKGAVASLVPRSKFQITECGGGLNLELDGPDVRTGLEVGPYRRMGDRPVGPKSAGLEVLDGPTMCGLVGPSLGPSVSPDVQMGTSFYRPTEGGEKMEEVGSHFCPIERAEDTNYWSCETAWGRGLSGGLALFWRAGVTVSIHSYSSGHIDVVVESDMEIGKWRLTGFYGHPEVAKRRDSWELLRRLGGLDDLPWLVVGDFNEILLPSEKLGLGDRNRAQIEAFQHVLSDCSLVDLGYSGPRFTWCNNRPAGLVRERLDRRVANGGWLGLFPKARVVHLTCTTSDHMPILVDLLGPNLCQSGRRWRKRTYRFEAMWLRDGSCEEVVKNNWVCAQEGSMASLRIALEKTASCLTHWGKFTFGHVQHLLRSKLNEVRRLEGLSVLSRDETVTPMLSILGDDQMDDGPGGGKAHPDVVVVVVVGGPRCSRNEIIYEDAYRANECVSGTNEQHALDLDHNRRGVAAENSSSTRNTNLSFHVGLLLPCLSTLVELAL</sequence>
<evidence type="ECO:0000313" key="2">
    <source>
        <dbReference type="Proteomes" id="UP001060215"/>
    </source>
</evidence>
<keyword evidence="2" id="KW-1185">Reference proteome</keyword>
<accession>A0ACC0H9M4</accession>
<reference evidence="1 2" key="1">
    <citation type="journal article" date="2022" name="Plant J.">
        <title>Chromosome-level genome of Camellia lanceoleosa provides a valuable resource for understanding genome evolution and self-incompatibility.</title>
        <authorList>
            <person name="Gong W."/>
            <person name="Xiao S."/>
            <person name="Wang L."/>
            <person name="Liao Z."/>
            <person name="Chang Y."/>
            <person name="Mo W."/>
            <person name="Hu G."/>
            <person name="Li W."/>
            <person name="Zhao G."/>
            <person name="Zhu H."/>
            <person name="Hu X."/>
            <person name="Ji K."/>
            <person name="Xiang X."/>
            <person name="Song Q."/>
            <person name="Yuan D."/>
            <person name="Jin S."/>
            <person name="Zhang L."/>
        </authorList>
    </citation>
    <scope>NUCLEOTIDE SEQUENCE [LARGE SCALE GENOMIC DNA]</scope>
    <source>
        <strain evidence="1">SQ_2022a</strain>
    </source>
</reference>
<organism evidence="1 2">
    <name type="scientific">Camellia lanceoleosa</name>
    <dbReference type="NCBI Taxonomy" id="1840588"/>
    <lineage>
        <taxon>Eukaryota</taxon>
        <taxon>Viridiplantae</taxon>
        <taxon>Streptophyta</taxon>
        <taxon>Embryophyta</taxon>
        <taxon>Tracheophyta</taxon>
        <taxon>Spermatophyta</taxon>
        <taxon>Magnoliopsida</taxon>
        <taxon>eudicotyledons</taxon>
        <taxon>Gunneridae</taxon>
        <taxon>Pentapetalae</taxon>
        <taxon>asterids</taxon>
        <taxon>Ericales</taxon>
        <taxon>Theaceae</taxon>
        <taxon>Camellia</taxon>
    </lineage>
</organism>
<protein>
    <submittedName>
        <fullName evidence="1">Uncharacterized protein</fullName>
    </submittedName>
</protein>